<dbReference type="PANTHER" id="PTHR45947">
    <property type="entry name" value="SULFOQUINOVOSYL TRANSFERASE SQD2"/>
    <property type="match status" value="1"/>
</dbReference>
<evidence type="ECO:0000259" key="1">
    <source>
        <dbReference type="Pfam" id="PF00534"/>
    </source>
</evidence>
<dbReference type="Gene3D" id="3.40.50.2000">
    <property type="entry name" value="Glycogen Phosphorylase B"/>
    <property type="match status" value="2"/>
</dbReference>
<dbReference type="Proteomes" id="UP000539350">
    <property type="component" value="Unassembled WGS sequence"/>
</dbReference>
<organism evidence="3 4">
    <name type="scientific">Sediminihaliea albiluteola</name>
    <dbReference type="NCBI Taxonomy" id="2758564"/>
    <lineage>
        <taxon>Bacteria</taxon>
        <taxon>Pseudomonadati</taxon>
        <taxon>Pseudomonadota</taxon>
        <taxon>Gammaproteobacteria</taxon>
        <taxon>Cellvibrionales</taxon>
        <taxon>Halieaceae</taxon>
        <taxon>Sediminihaliea</taxon>
    </lineage>
</organism>
<protein>
    <submittedName>
        <fullName evidence="3">Glycosyltransferase family 4 protein</fullName>
    </submittedName>
</protein>
<dbReference type="Pfam" id="PF13439">
    <property type="entry name" value="Glyco_transf_4"/>
    <property type="match status" value="1"/>
</dbReference>
<proteinExistence type="predicted"/>
<dbReference type="AlphaFoldDB" id="A0A7W2TY52"/>
<comment type="caution">
    <text evidence="3">The sequence shown here is derived from an EMBL/GenBank/DDBJ whole genome shotgun (WGS) entry which is preliminary data.</text>
</comment>
<dbReference type="EMBL" id="JACFXU010000017">
    <property type="protein sequence ID" value="MBA6414071.1"/>
    <property type="molecule type" value="Genomic_DNA"/>
</dbReference>
<dbReference type="RefSeq" id="WP_182174614.1">
    <property type="nucleotide sequence ID" value="NZ_JACFXU010000017.1"/>
</dbReference>
<feature type="domain" description="Glycosyltransferase subfamily 4-like N-terminal" evidence="2">
    <location>
        <begin position="36"/>
        <end position="195"/>
    </location>
</feature>
<name>A0A7W2TY52_9GAMM</name>
<dbReference type="CDD" id="cd03801">
    <property type="entry name" value="GT4_PimA-like"/>
    <property type="match status" value="1"/>
</dbReference>
<dbReference type="GO" id="GO:0016757">
    <property type="term" value="F:glycosyltransferase activity"/>
    <property type="evidence" value="ECO:0007669"/>
    <property type="project" value="InterPro"/>
</dbReference>
<keyword evidence="3" id="KW-0808">Transferase</keyword>
<evidence type="ECO:0000313" key="4">
    <source>
        <dbReference type="Proteomes" id="UP000539350"/>
    </source>
</evidence>
<dbReference type="SUPFAM" id="SSF53756">
    <property type="entry name" value="UDP-Glycosyltransferase/glycogen phosphorylase"/>
    <property type="match status" value="1"/>
</dbReference>
<dbReference type="InterPro" id="IPR028098">
    <property type="entry name" value="Glyco_trans_4-like_N"/>
</dbReference>
<dbReference type="PANTHER" id="PTHR45947:SF3">
    <property type="entry name" value="SULFOQUINOVOSYL TRANSFERASE SQD2"/>
    <property type="match status" value="1"/>
</dbReference>
<reference evidence="3 4" key="1">
    <citation type="submission" date="2020-07" db="EMBL/GenBank/DDBJ databases">
        <title>Halieaceae bacterium, F7430, whole genome shotgun sequencing project.</title>
        <authorList>
            <person name="Jiang S."/>
            <person name="Liu Z.W."/>
            <person name="Du Z.J."/>
        </authorList>
    </citation>
    <scope>NUCLEOTIDE SEQUENCE [LARGE SCALE GENOMIC DNA]</scope>
    <source>
        <strain evidence="3 4">F7430</strain>
    </source>
</reference>
<accession>A0A7W2TY52</accession>
<dbReference type="InterPro" id="IPR001296">
    <property type="entry name" value="Glyco_trans_1"/>
</dbReference>
<keyword evidence="4" id="KW-1185">Reference proteome</keyword>
<evidence type="ECO:0000259" key="2">
    <source>
        <dbReference type="Pfam" id="PF13439"/>
    </source>
</evidence>
<evidence type="ECO:0000313" key="3">
    <source>
        <dbReference type="EMBL" id="MBA6414071.1"/>
    </source>
</evidence>
<dbReference type="InterPro" id="IPR050194">
    <property type="entry name" value="Glycosyltransferase_grp1"/>
</dbReference>
<dbReference type="Pfam" id="PF00534">
    <property type="entry name" value="Glycos_transf_1"/>
    <property type="match status" value="1"/>
</dbReference>
<gene>
    <name evidence="3" type="ORF">H2508_13210</name>
</gene>
<sequence>MKVAVITGRYPSHNAPYNHMFVHTRNQQYVKTGVSVKVFVPSGSEHRYQIDNIKVQQQPANEIVKEISDGQYDAIFIHLLHHSINPTIDGGPIYEYVITHDIPCLFFIHGVEVQKLSRSRPGDIRFSKPKSVARAIYRDLWVLNRTRRTITKIINETRNTRFVFVSEWIREDAERTFELNLRQRSEVIHNGIDTELFYFQDRWKDRHKLLAIRPLVLRGTYAVDLAIDAMSKVKDKNISLTIIGKGPEKKDILNYIAKRRASSVIHVTDKFLAHSDIPTAHSHYGIYFAATRMDSQGVSMCEAMASGLPVISFNTCAIPEFVNHNSNGLLLERENSNAMPVLIDELLSNKNTYYRLAEGGRHTAESIDIRHTTAQEIELAKSTIISAKYH</sequence>
<feature type="domain" description="Glycosyl transferase family 1" evidence="1">
    <location>
        <begin position="218"/>
        <end position="362"/>
    </location>
</feature>